<proteinExistence type="predicted"/>
<organism evidence="1 2">
    <name type="scientific">Pistacia integerrima</name>
    <dbReference type="NCBI Taxonomy" id="434235"/>
    <lineage>
        <taxon>Eukaryota</taxon>
        <taxon>Viridiplantae</taxon>
        <taxon>Streptophyta</taxon>
        <taxon>Embryophyta</taxon>
        <taxon>Tracheophyta</taxon>
        <taxon>Spermatophyta</taxon>
        <taxon>Magnoliopsida</taxon>
        <taxon>eudicotyledons</taxon>
        <taxon>Gunneridae</taxon>
        <taxon>Pentapetalae</taxon>
        <taxon>rosids</taxon>
        <taxon>malvids</taxon>
        <taxon>Sapindales</taxon>
        <taxon>Anacardiaceae</taxon>
        <taxon>Pistacia</taxon>
    </lineage>
</organism>
<dbReference type="Proteomes" id="UP001163603">
    <property type="component" value="Chromosome 7"/>
</dbReference>
<accession>A0ACC0YEY0</accession>
<sequence>MHSNCAGLRQRASYSERPAEPPKREEIGAVSDGNAGISGEKTGEENAWFSGPRVKVRWLVVISLAVVQIVIASFSSLVHKNFSLQEHVSKLNTRLQACNLSDSIDVSSSISDASDQLPSKGLKNLAIILLLTLLSIPVLILKYTDYVSRSRSSDNIPEEVSLTKQLAYRLDIVLSIYSYAKPLALLLASLLLICFGGLALSFVTDDGLADCLWLSWTYVADSGSHASSEGIGPRLVSVSISFGGMIIFATMLGLVSDSISEKLDSLRKGRSEVVEQNHTLILGWSDKLGSLLNQLAIANEGLGGVVVVVMAERGKEEMELDIAKMEFDFKGTSVICRSGSPLILADLKKVSVSKARAIIVLAEDGNADQSDAHALRTVLSLTGVKEKLRGHIVVELSDLDNEVLVKLVGGDRVETVVDSNVIRRLMIQCARQRGLAQIWEDILGSENCKFYKKRWPMLDGMSFEDVLISFPDAIPCGVKVASRGGKVILNPDDSYMLEEGDEVLVIAVDDDSYAPAALPMVLSFSFRK</sequence>
<gene>
    <name evidence="1" type="ORF">Pint_26196</name>
</gene>
<evidence type="ECO:0000313" key="2">
    <source>
        <dbReference type="Proteomes" id="UP001163603"/>
    </source>
</evidence>
<comment type="caution">
    <text evidence="1">The sequence shown here is derived from an EMBL/GenBank/DDBJ whole genome shotgun (WGS) entry which is preliminary data.</text>
</comment>
<reference evidence="2" key="1">
    <citation type="journal article" date="2023" name="G3 (Bethesda)">
        <title>Genome assembly and association tests identify interacting loci associated with vigor, precocity, and sex in interspecific pistachio rootstocks.</title>
        <authorList>
            <person name="Palmer W."/>
            <person name="Jacygrad E."/>
            <person name="Sagayaradj S."/>
            <person name="Cavanaugh K."/>
            <person name="Han R."/>
            <person name="Bertier L."/>
            <person name="Beede B."/>
            <person name="Kafkas S."/>
            <person name="Golino D."/>
            <person name="Preece J."/>
            <person name="Michelmore R."/>
        </authorList>
    </citation>
    <scope>NUCLEOTIDE SEQUENCE [LARGE SCALE GENOMIC DNA]</scope>
</reference>
<evidence type="ECO:0000313" key="1">
    <source>
        <dbReference type="EMBL" id="KAJ0034849.1"/>
    </source>
</evidence>
<protein>
    <submittedName>
        <fullName evidence="1">Uncharacterized protein</fullName>
    </submittedName>
</protein>
<dbReference type="EMBL" id="CM047742">
    <property type="protein sequence ID" value="KAJ0034849.1"/>
    <property type="molecule type" value="Genomic_DNA"/>
</dbReference>
<name>A0ACC0YEY0_9ROSI</name>
<keyword evidence="2" id="KW-1185">Reference proteome</keyword>